<dbReference type="OrthoDB" id="199946at2"/>
<dbReference type="GO" id="GO:0000155">
    <property type="term" value="F:phosphorelay sensor kinase activity"/>
    <property type="evidence" value="ECO:0007669"/>
    <property type="project" value="InterPro"/>
</dbReference>
<keyword evidence="3" id="KW-0597">Phosphoprotein</keyword>
<comment type="catalytic activity">
    <reaction evidence="1">
        <text>ATP + protein L-histidine = ADP + protein N-phospho-L-histidine.</text>
        <dbReference type="EC" id="2.7.13.3"/>
    </reaction>
</comment>
<dbReference type="Gene3D" id="1.20.5.1930">
    <property type="match status" value="1"/>
</dbReference>
<dbReference type="InterPro" id="IPR036890">
    <property type="entry name" value="HATPase_C_sf"/>
</dbReference>
<evidence type="ECO:0000256" key="1">
    <source>
        <dbReference type="ARBA" id="ARBA00000085"/>
    </source>
</evidence>
<feature type="transmembrane region" description="Helical" evidence="9">
    <location>
        <begin position="61"/>
        <end position="78"/>
    </location>
</feature>
<proteinExistence type="predicted"/>
<dbReference type="GO" id="GO:0016020">
    <property type="term" value="C:membrane"/>
    <property type="evidence" value="ECO:0007669"/>
    <property type="project" value="InterPro"/>
</dbReference>
<keyword evidence="4" id="KW-0808">Transferase</keyword>
<dbReference type="PANTHER" id="PTHR24421:SF10">
    <property type="entry name" value="NITRATE_NITRITE SENSOR PROTEIN NARQ"/>
    <property type="match status" value="1"/>
</dbReference>
<feature type="transmembrane region" description="Helical" evidence="9">
    <location>
        <begin position="98"/>
        <end position="125"/>
    </location>
</feature>
<feature type="transmembrane region" description="Helical" evidence="9">
    <location>
        <begin position="36"/>
        <end position="54"/>
    </location>
</feature>
<organism evidence="11 12">
    <name type="scientific">Ktedonosporobacter rubrisoli</name>
    <dbReference type="NCBI Taxonomy" id="2509675"/>
    <lineage>
        <taxon>Bacteria</taxon>
        <taxon>Bacillati</taxon>
        <taxon>Chloroflexota</taxon>
        <taxon>Ktedonobacteria</taxon>
        <taxon>Ktedonobacterales</taxon>
        <taxon>Ktedonosporobacteraceae</taxon>
        <taxon>Ktedonosporobacter</taxon>
    </lineage>
</organism>
<dbReference type="PROSITE" id="PS50109">
    <property type="entry name" value="HIS_KIN"/>
    <property type="match status" value="1"/>
</dbReference>
<dbReference type="InterPro" id="IPR005467">
    <property type="entry name" value="His_kinase_dom"/>
</dbReference>
<keyword evidence="8" id="KW-0902">Two-component regulatory system</keyword>
<dbReference type="InterPro" id="IPR011712">
    <property type="entry name" value="Sig_transdc_His_kin_sub3_dim/P"/>
</dbReference>
<evidence type="ECO:0000256" key="4">
    <source>
        <dbReference type="ARBA" id="ARBA00022679"/>
    </source>
</evidence>
<evidence type="ECO:0000256" key="9">
    <source>
        <dbReference type="SAM" id="Phobius"/>
    </source>
</evidence>
<dbReference type="Gene3D" id="3.30.565.10">
    <property type="entry name" value="Histidine kinase-like ATPase, C-terminal domain"/>
    <property type="match status" value="1"/>
</dbReference>
<dbReference type="SUPFAM" id="SSF55874">
    <property type="entry name" value="ATPase domain of HSP90 chaperone/DNA topoisomerase II/histidine kinase"/>
    <property type="match status" value="1"/>
</dbReference>
<feature type="domain" description="Histidine kinase" evidence="10">
    <location>
        <begin position="334"/>
        <end position="428"/>
    </location>
</feature>
<evidence type="ECO:0000259" key="10">
    <source>
        <dbReference type="PROSITE" id="PS50109"/>
    </source>
</evidence>
<dbReference type="RefSeq" id="WP_129890334.1">
    <property type="nucleotide sequence ID" value="NZ_CP035758.1"/>
</dbReference>
<keyword evidence="9" id="KW-1133">Transmembrane helix</keyword>
<dbReference type="EC" id="2.7.13.3" evidence="2"/>
<keyword evidence="12" id="KW-1185">Reference proteome</keyword>
<dbReference type="Pfam" id="PF07730">
    <property type="entry name" value="HisKA_3"/>
    <property type="match status" value="1"/>
</dbReference>
<evidence type="ECO:0000256" key="8">
    <source>
        <dbReference type="ARBA" id="ARBA00023012"/>
    </source>
</evidence>
<evidence type="ECO:0000256" key="2">
    <source>
        <dbReference type="ARBA" id="ARBA00012438"/>
    </source>
</evidence>
<dbReference type="SMART" id="SM00387">
    <property type="entry name" value="HATPase_c"/>
    <property type="match status" value="1"/>
</dbReference>
<evidence type="ECO:0000256" key="6">
    <source>
        <dbReference type="ARBA" id="ARBA00022777"/>
    </source>
</evidence>
<name>A0A4V0YZC9_KTERU</name>
<dbReference type="GO" id="GO:0005524">
    <property type="term" value="F:ATP binding"/>
    <property type="evidence" value="ECO:0007669"/>
    <property type="project" value="UniProtKB-KW"/>
</dbReference>
<dbReference type="Pfam" id="PF02518">
    <property type="entry name" value="HATPase_c"/>
    <property type="match status" value="1"/>
</dbReference>
<reference evidence="11 12" key="1">
    <citation type="submission" date="2019-01" db="EMBL/GenBank/DDBJ databases">
        <title>Ktedonosporobacter rubrisoli SCAWS-G2.</title>
        <authorList>
            <person name="Huang Y."/>
            <person name="Yan B."/>
        </authorList>
    </citation>
    <scope>NUCLEOTIDE SEQUENCE [LARGE SCALE GENOMIC DNA]</scope>
    <source>
        <strain evidence="11 12">SCAWS-G2</strain>
    </source>
</reference>
<feature type="transmembrane region" description="Helical" evidence="9">
    <location>
        <begin position="167"/>
        <end position="184"/>
    </location>
</feature>
<keyword evidence="6 11" id="KW-0418">Kinase</keyword>
<dbReference type="AlphaFoldDB" id="A0A4V0YZC9"/>
<keyword evidence="9" id="KW-0812">Transmembrane</keyword>
<sequence length="434" mass="49107">MSTKEVTTLGTMALERQQSQSVDRWTWWLLPKPIDLVSTSLYIGVLIPYFYSFCYRGMRDPLWHVGLMIGCIAALLSIERLECRFYGEIPPPLPASLLLAVRIGIIGVISCIEHFAFSPFLYLIIPFLARCYFKGPACYWLAALAWIAYLAQRSLHGWAWLYDLEEVHYFVAFSLGLIFALTMAHAMRKEQISRECTEQLLSELENSHQQLKVYSEQAAELAATRERNRMAREIHDTLGHYLTVINVQLEKAQAFRAKRPDEADQAINDARRLATEALQDVRHSVSALRTSPQLPAFNIALQELVDHVSSEHCRVELKIMGKAEDFSAQRLMALYRAVQEGLTNMQKHAKATRAEIAVHFSLQNAKLVISDNGRGFDPMHLRYNRAEREGGYGLLGIQERLELIGGGLQIESKPGQGTSLSVIIPNDPLHIVAK</sequence>
<dbReference type="EMBL" id="CP035758">
    <property type="protein sequence ID" value="QBD79281.1"/>
    <property type="molecule type" value="Genomic_DNA"/>
</dbReference>
<dbReference type="InterPro" id="IPR050482">
    <property type="entry name" value="Sensor_HK_TwoCompSys"/>
</dbReference>
<dbReference type="PANTHER" id="PTHR24421">
    <property type="entry name" value="NITRATE/NITRITE SENSOR PROTEIN NARX-RELATED"/>
    <property type="match status" value="1"/>
</dbReference>
<evidence type="ECO:0000256" key="3">
    <source>
        <dbReference type="ARBA" id="ARBA00022553"/>
    </source>
</evidence>
<dbReference type="GO" id="GO:0046983">
    <property type="term" value="F:protein dimerization activity"/>
    <property type="evidence" value="ECO:0007669"/>
    <property type="project" value="InterPro"/>
</dbReference>
<dbReference type="InterPro" id="IPR003594">
    <property type="entry name" value="HATPase_dom"/>
</dbReference>
<evidence type="ECO:0000256" key="5">
    <source>
        <dbReference type="ARBA" id="ARBA00022741"/>
    </source>
</evidence>
<keyword evidence="7" id="KW-0067">ATP-binding</keyword>
<protein>
    <recommendedName>
        <fullName evidence="2">histidine kinase</fullName>
        <ecNumber evidence="2">2.7.13.3</ecNumber>
    </recommendedName>
</protein>
<feature type="transmembrane region" description="Helical" evidence="9">
    <location>
        <begin position="137"/>
        <end position="155"/>
    </location>
</feature>
<dbReference type="Proteomes" id="UP000290365">
    <property type="component" value="Chromosome"/>
</dbReference>
<evidence type="ECO:0000313" key="11">
    <source>
        <dbReference type="EMBL" id="QBD79281.1"/>
    </source>
</evidence>
<evidence type="ECO:0000256" key="7">
    <source>
        <dbReference type="ARBA" id="ARBA00022840"/>
    </source>
</evidence>
<dbReference type="CDD" id="cd16917">
    <property type="entry name" value="HATPase_UhpB-NarQ-NarX-like"/>
    <property type="match status" value="1"/>
</dbReference>
<dbReference type="KEGG" id="kbs:EPA93_26160"/>
<keyword evidence="5" id="KW-0547">Nucleotide-binding</keyword>
<accession>A0A4V0YZC9</accession>
<gene>
    <name evidence="11" type="ORF">EPA93_26160</name>
</gene>
<keyword evidence="9" id="KW-0472">Membrane</keyword>
<evidence type="ECO:0000313" key="12">
    <source>
        <dbReference type="Proteomes" id="UP000290365"/>
    </source>
</evidence>